<dbReference type="PROSITE" id="PS50011">
    <property type="entry name" value="PROTEIN_KINASE_DOM"/>
    <property type="match status" value="1"/>
</dbReference>
<dbReference type="InterPro" id="IPR011009">
    <property type="entry name" value="Kinase-like_dom_sf"/>
</dbReference>
<dbReference type="InterPro" id="IPR001245">
    <property type="entry name" value="Ser-Thr/Tyr_kinase_cat_dom"/>
</dbReference>
<dbReference type="GO" id="GO:0005737">
    <property type="term" value="C:cytoplasm"/>
    <property type="evidence" value="ECO:0007669"/>
    <property type="project" value="TreeGrafter"/>
</dbReference>
<dbReference type="GO" id="GO:0007165">
    <property type="term" value="P:signal transduction"/>
    <property type="evidence" value="ECO:0007669"/>
    <property type="project" value="TreeGrafter"/>
</dbReference>
<feature type="non-terminal residue" evidence="2">
    <location>
        <position position="1"/>
    </location>
</feature>
<dbReference type="AlphaFoldDB" id="A0A397VLH2"/>
<dbReference type="InterPro" id="IPR050167">
    <property type="entry name" value="Ser_Thr_protein_kinase"/>
</dbReference>
<dbReference type="OrthoDB" id="26722at2759"/>
<reference evidence="2 3" key="1">
    <citation type="submission" date="2018-06" db="EMBL/GenBank/DDBJ databases">
        <title>Comparative genomics reveals the genomic features of Rhizophagus irregularis, R. cerebriforme, R. diaphanum and Gigaspora rosea, and their symbiotic lifestyle signature.</title>
        <authorList>
            <person name="Morin E."/>
            <person name="San Clemente H."/>
            <person name="Chen E.C.H."/>
            <person name="De La Providencia I."/>
            <person name="Hainaut M."/>
            <person name="Kuo A."/>
            <person name="Kohler A."/>
            <person name="Murat C."/>
            <person name="Tang N."/>
            <person name="Roy S."/>
            <person name="Loubradou J."/>
            <person name="Henrissat B."/>
            <person name="Grigoriev I.V."/>
            <person name="Corradi N."/>
            <person name="Roux C."/>
            <person name="Martin F.M."/>
        </authorList>
    </citation>
    <scope>NUCLEOTIDE SEQUENCE [LARGE SCALE GENOMIC DNA]</scope>
    <source>
        <strain evidence="2 3">DAOM 194757</strain>
    </source>
</reference>
<dbReference type="Proteomes" id="UP000266673">
    <property type="component" value="Unassembled WGS sequence"/>
</dbReference>
<dbReference type="EMBL" id="QKWP01000299">
    <property type="protein sequence ID" value="RIB22661.1"/>
    <property type="molecule type" value="Genomic_DNA"/>
</dbReference>
<feature type="domain" description="Protein kinase" evidence="1">
    <location>
        <begin position="1"/>
        <end position="157"/>
    </location>
</feature>
<dbReference type="SUPFAM" id="SSF56112">
    <property type="entry name" value="Protein kinase-like (PK-like)"/>
    <property type="match status" value="1"/>
</dbReference>
<organism evidence="2 3">
    <name type="scientific">Gigaspora rosea</name>
    <dbReference type="NCBI Taxonomy" id="44941"/>
    <lineage>
        <taxon>Eukaryota</taxon>
        <taxon>Fungi</taxon>
        <taxon>Fungi incertae sedis</taxon>
        <taxon>Mucoromycota</taxon>
        <taxon>Glomeromycotina</taxon>
        <taxon>Glomeromycetes</taxon>
        <taxon>Diversisporales</taxon>
        <taxon>Gigasporaceae</taxon>
        <taxon>Gigaspora</taxon>
    </lineage>
</organism>
<dbReference type="GO" id="GO:0004672">
    <property type="term" value="F:protein kinase activity"/>
    <property type="evidence" value="ECO:0007669"/>
    <property type="project" value="InterPro"/>
</dbReference>
<sequence>TELIKIAKEITTGLKYLHDKKIIHRDLHSKNILINDGIAMIADFGISKLLDETSSSSSNVAGIAAYIEPQCIIQCEQKVKRDKKSDIYSLGVLFWELTSGVPPFYGLSKFATWDKIRDYKREKTIAYTPTNYMNLYQKCWSSNPNQRPKLEWILSEL</sequence>
<keyword evidence="3" id="KW-1185">Reference proteome</keyword>
<evidence type="ECO:0000259" key="1">
    <source>
        <dbReference type="PROSITE" id="PS50011"/>
    </source>
</evidence>
<dbReference type="InterPro" id="IPR000719">
    <property type="entry name" value="Prot_kinase_dom"/>
</dbReference>
<protein>
    <submittedName>
        <fullName evidence="2">Kinase-like domain-containing protein</fullName>
    </submittedName>
</protein>
<comment type="caution">
    <text evidence="2">The sequence shown here is derived from an EMBL/GenBank/DDBJ whole genome shotgun (WGS) entry which is preliminary data.</text>
</comment>
<gene>
    <name evidence="2" type="ORF">C2G38_1878921</name>
</gene>
<keyword evidence="2" id="KW-0808">Transferase</keyword>
<dbReference type="PANTHER" id="PTHR23257">
    <property type="entry name" value="SERINE-THREONINE PROTEIN KINASE"/>
    <property type="match status" value="1"/>
</dbReference>
<accession>A0A397VLH2</accession>
<dbReference type="GO" id="GO:0005524">
    <property type="term" value="F:ATP binding"/>
    <property type="evidence" value="ECO:0007669"/>
    <property type="project" value="InterPro"/>
</dbReference>
<keyword evidence="2" id="KW-0418">Kinase</keyword>
<evidence type="ECO:0000313" key="3">
    <source>
        <dbReference type="Proteomes" id="UP000266673"/>
    </source>
</evidence>
<dbReference type="Gene3D" id="1.10.510.10">
    <property type="entry name" value="Transferase(Phosphotransferase) domain 1"/>
    <property type="match status" value="1"/>
</dbReference>
<evidence type="ECO:0000313" key="2">
    <source>
        <dbReference type="EMBL" id="RIB22661.1"/>
    </source>
</evidence>
<proteinExistence type="predicted"/>
<name>A0A397VLH2_9GLOM</name>
<dbReference type="PRINTS" id="PR00109">
    <property type="entry name" value="TYRKINASE"/>
</dbReference>
<dbReference type="STRING" id="44941.A0A397VLH2"/>
<feature type="non-terminal residue" evidence="2">
    <location>
        <position position="157"/>
    </location>
</feature>
<dbReference type="Pfam" id="PF07714">
    <property type="entry name" value="PK_Tyr_Ser-Thr"/>
    <property type="match status" value="1"/>
</dbReference>